<reference evidence="1" key="1">
    <citation type="submission" date="2018-05" db="EMBL/GenBank/DDBJ databases">
        <authorList>
            <person name="Lanie J.A."/>
            <person name="Ng W.-L."/>
            <person name="Kazmierczak K.M."/>
            <person name="Andrzejewski T.M."/>
            <person name="Davidsen T.M."/>
            <person name="Wayne K.J."/>
            <person name="Tettelin H."/>
            <person name="Glass J.I."/>
            <person name="Rusch D."/>
            <person name="Podicherti R."/>
            <person name="Tsui H.-C.T."/>
            <person name="Winkler M.E."/>
        </authorList>
    </citation>
    <scope>NUCLEOTIDE SEQUENCE</scope>
</reference>
<dbReference type="CDD" id="cd07820">
    <property type="entry name" value="SRPBCC_3"/>
    <property type="match status" value="1"/>
</dbReference>
<dbReference type="AlphaFoldDB" id="A0A382BDN6"/>
<evidence type="ECO:0008006" key="2">
    <source>
        <dbReference type="Google" id="ProtNLM"/>
    </source>
</evidence>
<accession>A0A382BDN6</accession>
<protein>
    <recommendedName>
        <fullName evidence="2">Coenzyme Q-binding protein COQ10 START domain-containing protein</fullName>
    </recommendedName>
</protein>
<name>A0A382BDN6_9ZZZZ</name>
<sequence length="167" mass="19817">MKVFKLKAKQFIRRPLEEVFGFFSRPENLVKITPAKLHFKILTPSPLEMKQGAVIDYTIQLSKVPIHWRTLITTYEPPFKFVDEQIKGPYSFWHHTHMFKEVSDGVEIYDEVHYSIPFGPLGSLLHSLWIKKDLNHIFEYRKGVIDNLFKEEEYRKFLPNSFTEKAS</sequence>
<organism evidence="1">
    <name type="scientific">marine metagenome</name>
    <dbReference type="NCBI Taxonomy" id="408172"/>
    <lineage>
        <taxon>unclassified sequences</taxon>
        <taxon>metagenomes</taxon>
        <taxon>ecological metagenomes</taxon>
    </lineage>
</organism>
<dbReference type="EMBL" id="UINC01029142">
    <property type="protein sequence ID" value="SVB11372.1"/>
    <property type="molecule type" value="Genomic_DNA"/>
</dbReference>
<evidence type="ECO:0000313" key="1">
    <source>
        <dbReference type="EMBL" id="SVB11372.1"/>
    </source>
</evidence>
<dbReference type="InterPro" id="IPR023393">
    <property type="entry name" value="START-like_dom_sf"/>
</dbReference>
<dbReference type="Gene3D" id="3.30.530.20">
    <property type="match status" value="1"/>
</dbReference>
<gene>
    <name evidence="1" type="ORF">METZ01_LOCUS164226</name>
</gene>
<proteinExistence type="predicted"/>
<dbReference type="SUPFAM" id="SSF55961">
    <property type="entry name" value="Bet v1-like"/>
    <property type="match status" value="1"/>
</dbReference>